<reference evidence="1 2" key="1">
    <citation type="submission" date="2016-07" db="EMBL/GenBank/DDBJ databases">
        <authorList>
            <person name="Jeong J.-J."/>
            <person name="Kim D.W."/>
            <person name="Sang M.K."/>
            <person name="Choi I.-G."/>
            <person name="Kim K.D."/>
        </authorList>
    </citation>
    <scope>NUCLEOTIDE SEQUENCE [LARGE SCALE GENOMIC DNA]</scope>
    <source>
        <strain evidence="1 2">C-26</strain>
    </source>
</reference>
<protein>
    <submittedName>
        <fullName evidence="1">Uncharacterized protein</fullName>
    </submittedName>
</protein>
<sequence length="60" mass="7188">MDFNCINSNGINDKSDFGSFPKPFNAIQRYTYFFLQFENAETFRFKMNYLTILNLNFLLI</sequence>
<evidence type="ECO:0000313" key="2">
    <source>
        <dbReference type="Proteomes" id="UP000093508"/>
    </source>
</evidence>
<proteinExistence type="predicted"/>
<name>A0ABX2XA13_9FLAO</name>
<dbReference type="EMBL" id="MAYF01000024">
    <property type="protein sequence ID" value="OCA80165.1"/>
    <property type="molecule type" value="Genomic_DNA"/>
</dbReference>
<comment type="caution">
    <text evidence="1">The sequence shown here is derived from an EMBL/GenBank/DDBJ whole genome shotgun (WGS) entry which is preliminary data.</text>
</comment>
<gene>
    <name evidence="1" type="ORF">BBH99_04775</name>
</gene>
<keyword evidence="2" id="KW-1185">Reference proteome</keyword>
<evidence type="ECO:0000313" key="1">
    <source>
        <dbReference type="EMBL" id="OCA80165.1"/>
    </source>
</evidence>
<accession>A0ABX2XA13</accession>
<dbReference type="Proteomes" id="UP000093508">
    <property type="component" value="Unassembled WGS sequence"/>
</dbReference>
<organism evidence="1 2">
    <name type="scientific">Chryseobacterium contaminans</name>
    <dbReference type="NCBI Taxonomy" id="1423959"/>
    <lineage>
        <taxon>Bacteria</taxon>
        <taxon>Pseudomonadati</taxon>
        <taxon>Bacteroidota</taxon>
        <taxon>Flavobacteriia</taxon>
        <taxon>Flavobacteriales</taxon>
        <taxon>Weeksellaceae</taxon>
        <taxon>Chryseobacterium group</taxon>
        <taxon>Chryseobacterium</taxon>
    </lineage>
</organism>